<feature type="chain" id="PRO_5040942664" evidence="1">
    <location>
        <begin position="16"/>
        <end position="59"/>
    </location>
</feature>
<reference evidence="2" key="1">
    <citation type="submission" date="2021-07" db="EMBL/GenBank/DDBJ databases">
        <authorList>
            <person name="Branca A.L. A."/>
        </authorList>
    </citation>
    <scope>NUCLEOTIDE SEQUENCE</scope>
</reference>
<evidence type="ECO:0000313" key="2">
    <source>
        <dbReference type="EMBL" id="CAG8385963.1"/>
    </source>
</evidence>
<comment type="caution">
    <text evidence="2">The sequence shown here is derived from an EMBL/GenBank/DDBJ whole genome shotgun (WGS) entry which is preliminary data.</text>
</comment>
<dbReference type="AlphaFoldDB" id="A0A9W4JAN6"/>
<evidence type="ECO:0000313" key="3">
    <source>
        <dbReference type="Proteomes" id="UP001152592"/>
    </source>
</evidence>
<dbReference type="OrthoDB" id="1905920at2759"/>
<organism evidence="2 3">
    <name type="scientific">Penicillium salamii</name>
    <dbReference type="NCBI Taxonomy" id="1612424"/>
    <lineage>
        <taxon>Eukaryota</taxon>
        <taxon>Fungi</taxon>
        <taxon>Dikarya</taxon>
        <taxon>Ascomycota</taxon>
        <taxon>Pezizomycotina</taxon>
        <taxon>Eurotiomycetes</taxon>
        <taxon>Eurotiomycetidae</taxon>
        <taxon>Eurotiales</taxon>
        <taxon>Aspergillaceae</taxon>
        <taxon>Penicillium</taxon>
    </lineage>
</organism>
<feature type="signal peptide" evidence="1">
    <location>
        <begin position="1"/>
        <end position="15"/>
    </location>
</feature>
<sequence>MALLVLWRRWTLCLGRWSGSGYLSSPTESSYHELANNYHWLGHASNPGARVDSFSAFVN</sequence>
<accession>A0A9W4JAN6</accession>
<dbReference type="EMBL" id="CAJVPD010000239">
    <property type="protein sequence ID" value="CAG8385963.1"/>
    <property type="molecule type" value="Genomic_DNA"/>
</dbReference>
<proteinExistence type="predicted"/>
<keyword evidence="1" id="KW-0732">Signal</keyword>
<gene>
    <name evidence="2" type="ORF">PSALAMII_LOCUS6236</name>
</gene>
<dbReference type="Proteomes" id="UP001152592">
    <property type="component" value="Unassembled WGS sequence"/>
</dbReference>
<name>A0A9W4JAN6_9EURO</name>
<protein>
    <submittedName>
        <fullName evidence="2">Uncharacterized protein</fullName>
    </submittedName>
</protein>
<evidence type="ECO:0000256" key="1">
    <source>
        <dbReference type="SAM" id="SignalP"/>
    </source>
</evidence>